<feature type="transmembrane region" description="Helical" evidence="6">
    <location>
        <begin position="30"/>
        <end position="51"/>
    </location>
</feature>
<evidence type="ECO:0000256" key="1">
    <source>
        <dbReference type="ARBA" id="ARBA00004651"/>
    </source>
</evidence>
<name>A0ABY4MZE6_9MICO</name>
<dbReference type="Pfam" id="PF02656">
    <property type="entry name" value="DUF202"/>
    <property type="match status" value="1"/>
</dbReference>
<evidence type="ECO:0000313" key="8">
    <source>
        <dbReference type="EMBL" id="UQN15149.1"/>
    </source>
</evidence>
<evidence type="ECO:0000256" key="3">
    <source>
        <dbReference type="ARBA" id="ARBA00022692"/>
    </source>
</evidence>
<dbReference type="InterPro" id="IPR003807">
    <property type="entry name" value="DUF202"/>
</dbReference>
<dbReference type="EMBL" id="CP097160">
    <property type="protein sequence ID" value="UQN15149.1"/>
    <property type="molecule type" value="Genomic_DNA"/>
</dbReference>
<evidence type="ECO:0000259" key="7">
    <source>
        <dbReference type="Pfam" id="PF02656"/>
    </source>
</evidence>
<reference evidence="8" key="1">
    <citation type="submission" date="2022-05" db="EMBL/GenBank/DDBJ databases">
        <title>Complete genome sequence of toluene-degrading Gulosibacter sediminis strain ACHW.36C.</title>
        <authorList>
            <person name="Wai A.C."/>
            <person name="Lai G.K."/>
            <person name="Griffin S.D."/>
            <person name="Leung F.C."/>
        </authorList>
    </citation>
    <scope>NUCLEOTIDE SEQUENCE [LARGE SCALE GENOMIC DNA]</scope>
    <source>
        <strain evidence="8">ACHW.36C</strain>
    </source>
</reference>
<dbReference type="PANTHER" id="PTHR34187:SF2">
    <property type="entry name" value="DUF202 DOMAIN-CONTAINING PROTEIN"/>
    <property type="match status" value="1"/>
</dbReference>
<feature type="transmembrane region" description="Helical" evidence="6">
    <location>
        <begin position="99"/>
        <end position="119"/>
    </location>
</feature>
<feature type="domain" description="DUF202" evidence="7">
    <location>
        <begin position="21"/>
        <end position="87"/>
    </location>
</feature>
<comment type="subcellular location">
    <subcellularLocation>
        <location evidence="1">Cell membrane</location>
        <topology evidence="1">Multi-pass membrane protein</topology>
    </subcellularLocation>
</comment>
<keyword evidence="2" id="KW-1003">Cell membrane</keyword>
<gene>
    <name evidence="8" type="ORF">M3M28_01385</name>
</gene>
<evidence type="ECO:0000256" key="2">
    <source>
        <dbReference type="ARBA" id="ARBA00022475"/>
    </source>
</evidence>
<accession>A0ABY4MZE6</accession>
<evidence type="ECO:0000256" key="4">
    <source>
        <dbReference type="ARBA" id="ARBA00022989"/>
    </source>
</evidence>
<keyword evidence="5 6" id="KW-0472">Membrane</keyword>
<proteinExistence type="predicted"/>
<keyword evidence="3 6" id="KW-0812">Transmembrane</keyword>
<feature type="transmembrane region" description="Helical" evidence="6">
    <location>
        <begin position="57"/>
        <end position="79"/>
    </location>
</feature>
<evidence type="ECO:0000256" key="5">
    <source>
        <dbReference type="ARBA" id="ARBA00023136"/>
    </source>
</evidence>
<dbReference type="PANTHER" id="PTHR34187">
    <property type="entry name" value="FGR18P"/>
    <property type="match status" value="1"/>
</dbReference>
<sequence length="120" mass="13082">MSAESRFPKSVYSAGEEPDARFTLSNERTFLAWMRTAIALIACGIALQLLGQQLHEVMRMLAAVALVLTGIVLAVAAWFSWMRTERALRRDEPLPRTPLGLILSISVAVSGALLVAAMLL</sequence>
<protein>
    <submittedName>
        <fullName evidence="8">DUF202 domain-containing protein</fullName>
    </submittedName>
</protein>
<organism evidence="8">
    <name type="scientific">Gulosibacter sediminis</name>
    <dbReference type="NCBI Taxonomy" id="1729695"/>
    <lineage>
        <taxon>Bacteria</taxon>
        <taxon>Bacillati</taxon>
        <taxon>Actinomycetota</taxon>
        <taxon>Actinomycetes</taxon>
        <taxon>Micrococcales</taxon>
        <taxon>Microbacteriaceae</taxon>
        <taxon>Gulosibacter</taxon>
    </lineage>
</organism>
<evidence type="ECO:0000256" key="6">
    <source>
        <dbReference type="SAM" id="Phobius"/>
    </source>
</evidence>
<dbReference type="InterPro" id="IPR052053">
    <property type="entry name" value="IM_YidH-like"/>
</dbReference>
<keyword evidence="4 6" id="KW-1133">Transmembrane helix</keyword>